<dbReference type="EMBL" id="MU004192">
    <property type="protein sequence ID" value="KAF2493616.1"/>
    <property type="molecule type" value="Genomic_DNA"/>
</dbReference>
<organism evidence="4 5">
    <name type="scientific">Lophium mytilinum</name>
    <dbReference type="NCBI Taxonomy" id="390894"/>
    <lineage>
        <taxon>Eukaryota</taxon>
        <taxon>Fungi</taxon>
        <taxon>Dikarya</taxon>
        <taxon>Ascomycota</taxon>
        <taxon>Pezizomycotina</taxon>
        <taxon>Dothideomycetes</taxon>
        <taxon>Pleosporomycetidae</taxon>
        <taxon>Mytilinidiales</taxon>
        <taxon>Mytilinidiaceae</taxon>
        <taxon>Lophium</taxon>
    </lineage>
</organism>
<gene>
    <name evidence="4" type="ORF">BU16DRAFT_424202</name>
</gene>
<proteinExistence type="predicted"/>
<sequence>WLSPVNFYSKQKDTLNARLEATGLWILRSPKFESWLNGSKRVLFCPGIPGSGKTVLASIVIEHIQMLSDEAPSVGLAWAYCDYKQRKVQTLQNLLGSLIEQLVHTSAARGQPQAWKAVENLWRNSYQNTAASIKELSKLLADQVRSFRRAYIILDALDECDQENLTRDDLLEILQALPPNVHLFLTSRDIPSIESSIENALRLEIWAREEDVDKYVADRIKRDRYLGKHCQADAALEQKIKHTLKNSSGGMFLLARLHMDLLERKAKRSRWAVNEAITELPKTLDQTYGDALLRIRTQHPEDVELALRALQWVYFAREPLSLKDFQYAMVIVAGDTDIQQDRVDEPEYVISACAGLIQLDREAQVVRPVHETAQAYFDGKPQEASAAHSDIAATCLTYLLSTTRAWSYLSEQPFARYASTYAIMHTQRAGEAKPWDLLLRLCLEDVQQTPAEIRNVAFGPKLTAFLLVQSEEAFNIGRIGNMGPLQFAAYYGLNEMLSKLLNAGIGANMSDYNRHTPLHVAVWAGNEEAVRILLDSGASVNASSEIETREFYPNYYRSTPLSEAWHRKHSSIYDLLLSRGGS</sequence>
<feature type="domain" description="Nephrocystin 3-like N-terminal" evidence="3">
    <location>
        <begin position="22"/>
        <end position="188"/>
    </location>
</feature>
<dbReference type="PANTHER" id="PTHR10039">
    <property type="entry name" value="AMELOGENIN"/>
    <property type="match status" value="1"/>
</dbReference>
<evidence type="ECO:0000259" key="3">
    <source>
        <dbReference type="Pfam" id="PF24883"/>
    </source>
</evidence>
<dbReference type="PROSITE" id="PS50088">
    <property type="entry name" value="ANK_REPEAT"/>
    <property type="match status" value="1"/>
</dbReference>
<evidence type="ECO:0000256" key="1">
    <source>
        <dbReference type="ARBA" id="ARBA00022737"/>
    </source>
</evidence>
<keyword evidence="1" id="KW-0677">Repeat</keyword>
<feature type="repeat" description="ANK" evidence="2">
    <location>
        <begin position="513"/>
        <end position="545"/>
    </location>
</feature>
<dbReference type="Pfam" id="PF12796">
    <property type="entry name" value="Ank_2"/>
    <property type="match status" value="1"/>
</dbReference>
<dbReference type="InterPro" id="IPR027417">
    <property type="entry name" value="P-loop_NTPase"/>
</dbReference>
<dbReference type="PROSITE" id="PS50297">
    <property type="entry name" value="ANK_REP_REGION"/>
    <property type="match status" value="1"/>
</dbReference>
<dbReference type="PANTHER" id="PTHR10039:SF15">
    <property type="entry name" value="NACHT DOMAIN-CONTAINING PROTEIN"/>
    <property type="match status" value="1"/>
</dbReference>
<name>A0A6A6QND3_9PEZI</name>
<dbReference type="InterPro" id="IPR002110">
    <property type="entry name" value="Ankyrin_rpt"/>
</dbReference>
<dbReference type="Gene3D" id="3.40.50.300">
    <property type="entry name" value="P-loop containing nucleotide triphosphate hydrolases"/>
    <property type="match status" value="1"/>
</dbReference>
<evidence type="ECO:0000313" key="5">
    <source>
        <dbReference type="Proteomes" id="UP000799750"/>
    </source>
</evidence>
<dbReference type="SMART" id="SM00248">
    <property type="entry name" value="ANK"/>
    <property type="match status" value="2"/>
</dbReference>
<dbReference type="InterPro" id="IPR056884">
    <property type="entry name" value="NPHP3-like_N"/>
</dbReference>
<keyword evidence="2" id="KW-0040">ANK repeat</keyword>
<dbReference type="AlphaFoldDB" id="A0A6A6QND3"/>
<dbReference type="Proteomes" id="UP000799750">
    <property type="component" value="Unassembled WGS sequence"/>
</dbReference>
<protein>
    <submittedName>
        <fullName evidence="4">Ankyrin</fullName>
    </submittedName>
</protein>
<evidence type="ECO:0000313" key="4">
    <source>
        <dbReference type="EMBL" id="KAF2493616.1"/>
    </source>
</evidence>
<evidence type="ECO:0000256" key="2">
    <source>
        <dbReference type="PROSITE-ProRule" id="PRU00023"/>
    </source>
</evidence>
<feature type="non-terminal residue" evidence="4">
    <location>
        <position position="582"/>
    </location>
</feature>
<accession>A0A6A6QND3</accession>
<dbReference type="OrthoDB" id="3941258at2759"/>
<keyword evidence="5" id="KW-1185">Reference proteome</keyword>
<dbReference type="Gene3D" id="1.25.40.20">
    <property type="entry name" value="Ankyrin repeat-containing domain"/>
    <property type="match status" value="1"/>
</dbReference>
<dbReference type="InterPro" id="IPR036770">
    <property type="entry name" value="Ankyrin_rpt-contain_sf"/>
</dbReference>
<feature type="non-terminal residue" evidence="4">
    <location>
        <position position="1"/>
    </location>
</feature>
<reference evidence="4" key="1">
    <citation type="journal article" date="2020" name="Stud. Mycol.">
        <title>101 Dothideomycetes genomes: a test case for predicting lifestyles and emergence of pathogens.</title>
        <authorList>
            <person name="Haridas S."/>
            <person name="Albert R."/>
            <person name="Binder M."/>
            <person name="Bloem J."/>
            <person name="Labutti K."/>
            <person name="Salamov A."/>
            <person name="Andreopoulos B."/>
            <person name="Baker S."/>
            <person name="Barry K."/>
            <person name="Bills G."/>
            <person name="Bluhm B."/>
            <person name="Cannon C."/>
            <person name="Castanera R."/>
            <person name="Culley D."/>
            <person name="Daum C."/>
            <person name="Ezra D."/>
            <person name="Gonzalez J."/>
            <person name="Henrissat B."/>
            <person name="Kuo A."/>
            <person name="Liang C."/>
            <person name="Lipzen A."/>
            <person name="Lutzoni F."/>
            <person name="Magnuson J."/>
            <person name="Mondo S."/>
            <person name="Nolan M."/>
            <person name="Ohm R."/>
            <person name="Pangilinan J."/>
            <person name="Park H.-J."/>
            <person name="Ramirez L."/>
            <person name="Alfaro M."/>
            <person name="Sun H."/>
            <person name="Tritt A."/>
            <person name="Yoshinaga Y."/>
            <person name="Zwiers L.-H."/>
            <person name="Turgeon B."/>
            <person name="Goodwin S."/>
            <person name="Spatafora J."/>
            <person name="Crous P."/>
            <person name="Grigoriev I."/>
        </authorList>
    </citation>
    <scope>NUCLEOTIDE SEQUENCE</scope>
    <source>
        <strain evidence="4">CBS 269.34</strain>
    </source>
</reference>
<dbReference type="Pfam" id="PF24883">
    <property type="entry name" value="NPHP3_N"/>
    <property type="match status" value="1"/>
</dbReference>
<dbReference type="SUPFAM" id="SSF52540">
    <property type="entry name" value="P-loop containing nucleoside triphosphate hydrolases"/>
    <property type="match status" value="1"/>
</dbReference>
<dbReference type="SUPFAM" id="SSF48403">
    <property type="entry name" value="Ankyrin repeat"/>
    <property type="match status" value="1"/>
</dbReference>